<dbReference type="Proteomes" id="UP000033679">
    <property type="component" value="Unassembled WGS sequence"/>
</dbReference>
<comment type="caution">
    <text evidence="1">The sequence shown here is derived from an EMBL/GenBank/DDBJ whole genome shotgun (WGS) entry which is preliminary data.</text>
</comment>
<dbReference type="AlphaFoldDB" id="A0A837F7Z4"/>
<protein>
    <submittedName>
        <fullName evidence="1">Uncharacterized protein</fullName>
    </submittedName>
</protein>
<gene>
    <name evidence="1" type="ORF">SS59_19435</name>
</gene>
<proteinExistence type="predicted"/>
<reference evidence="1 2" key="1">
    <citation type="submission" date="2015-03" db="EMBL/GenBank/DDBJ databases">
        <authorList>
            <person name="McCorrison J."/>
            <person name="Sanka R."/>
            <person name="Adams M."/>
            <person name="Brinkac L."/>
            <person name="Nierman W."/>
            <person name="Sutton G."/>
            <person name="Nelson K."/>
            <person name="Kiedrowski L."/>
            <person name="Guerrero D."/>
            <person name="Bonomo R."/>
        </authorList>
    </citation>
    <scope>NUCLEOTIDE SEQUENCE [LARGE SCALE GENOMIC DNA]</scope>
    <source>
        <strain evidence="1 2">39373</strain>
    </source>
</reference>
<accession>A0A837F7Z4</accession>
<sequence>MSNKIIIARSDFSIFFIIKINWIAFCFDDKVLPLNFLNEMNFYFRCVIASEFSIQLLCR</sequence>
<name>A0A837F7Z4_9ENTR</name>
<organism evidence="1 2">
    <name type="scientific">Enterobacter hormaechei subsp. xiangfangensis</name>
    <dbReference type="NCBI Taxonomy" id="1296536"/>
    <lineage>
        <taxon>Bacteria</taxon>
        <taxon>Pseudomonadati</taxon>
        <taxon>Pseudomonadota</taxon>
        <taxon>Gammaproteobacteria</taxon>
        <taxon>Enterobacterales</taxon>
        <taxon>Enterobacteriaceae</taxon>
        <taxon>Enterobacter</taxon>
        <taxon>Enterobacter cloacae complex</taxon>
    </lineage>
</organism>
<evidence type="ECO:0000313" key="1">
    <source>
        <dbReference type="EMBL" id="KJM64369.1"/>
    </source>
</evidence>
<dbReference type="EMBL" id="JZYN01000028">
    <property type="protein sequence ID" value="KJM64369.1"/>
    <property type="molecule type" value="Genomic_DNA"/>
</dbReference>
<evidence type="ECO:0000313" key="2">
    <source>
        <dbReference type="Proteomes" id="UP000033679"/>
    </source>
</evidence>